<dbReference type="InterPro" id="IPR038763">
    <property type="entry name" value="DHH_sf"/>
</dbReference>
<sequence length="348" mass="38066">MNILDKRDISSLTRLTGEASNVTIIVHMHPDGDAVGSGIAMLAYLISTGKDAALILPDRCPASLSFLTDGRYRDNVIVYGDHPEKAADRILSCDLIICQDFNSFARAGEAGEKIAESKAVKVLIDHHLDPDRSCFDLCFSETEVSSTAELLYNILMSLPEIGHDARKLPLDTATALMTGMTTDTNNFANSVFPGTLTMASELLAAGVDRDMILENTFNSYKESRIHLMGYLLDRCIRITPDGVAYMILKKTAIRKFSVQDGDTEGFVNIPLCAGNVKMSIFLKEDGDRFRVSIRSKKGISANRIAKEFFNGGGHELASGGKLMIPDDVKNAGEAAAYIEKVTHIFMNR</sequence>
<dbReference type="PANTHER" id="PTHR47618:SF1">
    <property type="entry name" value="BIFUNCTIONAL OLIGORIBONUCLEASE AND PAP PHOSPHATASE NRNA"/>
    <property type="match status" value="1"/>
</dbReference>
<dbReference type="InterPro" id="IPR003156">
    <property type="entry name" value="DHHA1_dom"/>
</dbReference>
<evidence type="ECO:0000259" key="1">
    <source>
        <dbReference type="Pfam" id="PF01368"/>
    </source>
</evidence>
<dbReference type="SUPFAM" id="SSF64182">
    <property type="entry name" value="DHH phosphoesterases"/>
    <property type="match status" value="1"/>
</dbReference>
<evidence type="ECO:0000313" key="4">
    <source>
        <dbReference type="Proteomes" id="UP000823757"/>
    </source>
</evidence>
<dbReference type="Proteomes" id="UP000823757">
    <property type="component" value="Unassembled WGS sequence"/>
</dbReference>
<evidence type="ECO:0000259" key="2">
    <source>
        <dbReference type="Pfam" id="PF02272"/>
    </source>
</evidence>
<proteinExistence type="predicted"/>
<evidence type="ECO:0000313" key="3">
    <source>
        <dbReference type="EMBL" id="MBO8475166.1"/>
    </source>
</evidence>
<reference evidence="3" key="1">
    <citation type="submission" date="2020-10" db="EMBL/GenBank/DDBJ databases">
        <authorList>
            <person name="Gilroy R."/>
        </authorList>
    </citation>
    <scope>NUCLEOTIDE SEQUENCE</scope>
    <source>
        <strain evidence="3">B1-13419</strain>
    </source>
</reference>
<reference evidence="3" key="2">
    <citation type="journal article" date="2021" name="PeerJ">
        <title>Extensive microbial diversity within the chicken gut microbiome revealed by metagenomics and culture.</title>
        <authorList>
            <person name="Gilroy R."/>
            <person name="Ravi A."/>
            <person name="Getino M."/>
            <person name="Pursley I."/>
            <person name="Horton D.L."/>
            <person name="Alikhan N.F."/>
            <person name="Baker D."/>
            <person name="Gharbi K."/>
            <person name="Hall N."/>
            <person name="Watson M."/>
            <person name="Adriaenssens E.M."/>
            <person name="Foster-Nyarko E."/>
            <person name="Jarju S."/>
            <person name="Secka A."/>
            <person name="Antonio M."/>
            <person name="Oren A."/>
            <person name="Chaudhuri R.R."/>
            <person name="La Ragione R."/>
            <person name="Hildebrand F."/>
            <person name="Pallen M.J."/>
        </authorList>
    </citation>
    <scope>NUCLEOTIDE SEQUENCE</scope>
    <source>
        <strain evidence="3">B1-13419</strain>
    </source>
</reference>
<dbReference type="GO" id="GO:0003676">
    <property type="term" value="F:nucleic acid binding"/>
    <property type="evidence" value="ECO:0007669"/>
    <property type="project" value="InterPro"/>
</dbReference>
<dbReference type="InterPro" id="IPR051319">
    <property type="entry name" value="Oligoribo/pAp-PDE_c-di-AMP_PDE"/>
</dbReference>
<dbReference type="Pfam" id="PF02272">
    <property type="entry name" value="DHHA1"/>
    <property type="match status" value="1"/>
</dbReference>
<feature type="domain" description="DDH" evidence="1">
    <location>
        <begin position="21"/>
        <end position="180"/>
    </location>
</feature>
<dbReference type="Gene3D" id="3.10.310.30">
    <property type="match status" value="1"/>
</dbReference>
<gene>
    <name evidence="3" type="ORF">IAB91_07750</name>
</gene>
<dbReference type="InterPro" id="IPR001667">
    <property type="entry name" value="DDH_dom"/>
</dbReference>
<dbReference type="AlphaFoldDB" id="A0A9D9INS2"/>
<dbReference type="EMBL" id="JADIMD010000116">
    <property type="protein sequence ID" value="MBO8475166.1"/>
    <property type="molecule type" value="Genomic_DNA"/>
</dbReference>
<name>A0A9D9INS2_9BACT</name>
<dbReference type="Gene3D" id="3.90.1640.10">
    <property type="entry name" value="inorganic pyrophosphatase (n-terminal core)"/>
    <property type="match status" value="1"/>
</dbReference>
<dbReference type="PANTHER" id="PTHR47618">
    <property type="entry name" value="BIFUNCTIONAL OLIGORIBONUCLEASE AND PAP PHOSPHATASE NRNA"/>
    <property type="match status" value="1"/>
</dbReference>
<feature type="domain" description="DHHA1" evidence="2">
    <location>
        <begin position="256"/>
        <end position="334"/>
    </location>
</feature>
<organism evidence="3 4">
    <name type="scientific">Candidatus Cryptobacteroides faecigallinarum</name>
    <dbReference type="NCBI Taxonomy" id="2840763"/>
    <lineage>
        <taxon>Bacteria</taxon>
        <taxon>Pseudomonadati</taxon>
        <taxon>Bacteroidota</taxon>
        <taxon>Bacteroidia</taxon>
        <taxon>Bacteroidales</taxon>
        <taxon>Candidatus Cryptobacteroides</taxon>
    </lineage>
</organism>
<dbReference type="Pfam" id="PF01368">
    <property type="entry name" value="DHH"/>
    <property type="match status" value="1"/>
</dbReference>
<protein>
    <submittedName>
        <fullName evidence="3">DHH family phosphoesterase</fullName>
    </submittedName>
</protein>
<comment type="caution">
    <text evidence="3">The sequence shown here is derived from an EMBL/GenBank/DDBJ whole genome shotgun (WGS) entry which is preliminary data.</text>
</comment>
<accession>A0A9D9INS2</accession>